<reference evidence="3 4" key="1">
    <citation type="submission" date="2013-02" db="EMBL/GenBank/DDBJ databases">
        <title>The Genome Sequence of Enterococcus phoeniculicola BAA-412.</title>
        <authorList>
            <consortium name="The Broad Institute Genome Sequencing Platform"/>
            <consortium name="The Broad Institute Genome Sequencing Center for Infectious Disease"/>
            <person name="Earl A.M."/>
            <person name="Gilmore M.S."/>
            <person name="Lebreton F."/>
            <person name="Walker B."/>
            <person name="Young S.K."/>
            <person name="Zeng Q."/>
            <person name="Gargeya S."/>
            <person name="Fitzgerald M."/>
            <person name="Haas B."/>
            <person name="Abouelleil A."/>
            <person name="Alvarado L."/>
            <person name="Arachchi H.M."/>
            <person name="Berlin A.M."/>
            <person name="Chapman S.B."/>
            <person name="Dewar J."/>
            <person name="Goldberg J."/>
            <person name="Griggs A."/>
            <person name="Gujja S."/>
            <person name="Hansen M."/>
            <person name="Howarth C."/>
            <person name="Imamovic A."/>
            <person name="Larimer J."/>
            <person name="McCowan C."/>
            <person name="Murphy C."/>
            <person name="Neiman D."/>
            <person name="Pearson M."/>
            <person name="Priest M."/>
            <person name="Roberts A."/>
            <person name="Saif S."/>
            <person name="Shea T."/>
            <person name="Sisk P."/>
            <person name="Sykes S."/>
            <person name="Wortman J."/>
            <person name="Nusbaum C."/>
            <person name="Birren B."/>
        </authorList>
    </citation>
    <scope>NUCLEOTIDE SEQUENCE [LARGE SCALE GENOMIC DNA]</scope>
    <source>
        <strain evidence="3 4">ATCC BAA-412</strain>
    </source>
</reference>
<evidence type="ECO:0008006" key="5">
    <source>
        <dbReference type="Google" id="ProtNLM"/>
    </source>
</evidence>
<keyword evidence="2" id="KW-0560">Oxidoreductase</keyword>
<proteinExistence type="inferred from homology"/>
<dbReference type="Pfam" id="PF13561">
    <property type="entry name" value="adh_short_C2"/>
    <property type="match status" value="1"/>
</dbReference>
<name>R3W4D5_9ENTE</name>
<dbReference type="InterPro" id="IPR002347">
    <property type="entry name" value="SDR_fam"/>
</dbReference>
<gene>
    <name evidence="3" type="ORF">UC3_02819</name>
</gene>
<protein>
    <recommendedName>
        <fullName evidence="5">Oxidoreductase</fullName>
    </recommendedName>
</protein>
<evidence type="ECO:0000256" key="1">
    <source>
        <dbReference type="ARBA" id="ARBA00006484"/>
    </source>
</evidence>
<dbReference type="PROSITE" id="PS00061">
    <property type="entry name" value="ADH_SHORT"/>
    <property type="match status" value="1"/>
</dbReference>
<dbReference type="GO" id="GO:0008206">
    <property type="term" value="P:bile acid metabolic process"/>
    <property type="evidence" value="ECO:0007669"/>
    <property type="project" value="UniProtKB-ARBA"/>
</dbReference>
<dbReference type="PRINTS" id="PR00081">
    <property type="entry name" value="GDHRDH"/>
</dbReference>
<evidence type="ECO:0000313" key="3">
    <source>
        <dbReference type="EMBL" id="EOL42467.1"/>
    </source>
</evidence>
<dbReference type="OrthoDB" id="9803333at2"/>
<accession>R3W4D5</accession>
<dbReference type="EMBL" id="AJAT01000017">
    <property type="protein sequence ID" value="EOL42467.1"/>
    <property type="molecule type" value="Genomic_DNA"/>
</dbReference>
<dbReference type="eggNOG" id="COG1028">
    <property type="taxonomic scope" value="Bacteria"/>
</dbReference>
<dbReference type="PANTHER" id="PTHR24321:SF8">
    <property type="entry name" value="ESTRADIOL 17-BETA-DEHYDROGENASE 8-RELATED"/>
    <property type="match status" value="1"/>
</dbReference>
<evidence type="ECO:0000256" key="2">
    <source>
        <dbReference type="ARBA" id="ARBA00023002"/>
    </source>
</evidence>
<comment type="caution">
    <text evidence="3">The sequence shown here is derived from an EMBL/GenBank/DDBJ whole genome shotgun (WGS) entry which is preliminary data.</text>
</comment>
<dbReference type="PATRIC" id="fig|1158610.3.peg.2804"/>
<dbReference type="AlphaFoldDB" id="R3W4D5"/>
<dbReference type="Gene3D" id="3.40.50.720">
    <property type="entry name" value="NAD(P)-binding Rossmann-like Domain"/>
    <property type="match status" value="1"/>
</dbReference>
<dbReference type="HOGENOM" id="CLU_010194_1_0_9"/>
<dbReference type="InterPro" id="IPR036291">
    <property type="entry name" value="NAD(P)-bd_dom_sf"/>
</dbReference>
<dbReference type="FunFam" id="3.40.50.720:FF:000084">
    <property type="entry name" value="Short-chain dehydrogenase reductase"/>
    <property type="match status" value="1"/>
</dbReference>
<comment type="similarity">
    <text evidence="1">Belongs to the short-chain dehydrogenases/reductases (SDR) family.</text>
</comment>
<dbReference type="STRING" id="154621.RV11_GL002020"/>
<organism evidence="3 4">
    <name type="scientific">Enterococcus phoeniculicola ATCC BAA-412</name>
    <dbReference type="NCBI Taxonomy" id="1158610"/>
    <lineage>
        <taxon>Bacteria</taxon>
        <taxon>Bacillati</taxon>
        <taxon>Bacillota</taxon>
        <taxon>Bacilli</taxon>
        <taxon>Lactobacillales</taxon>
        <taxon>Enterococcaceae</taxon>
        <taxon>Enterococcus</taxon>
    </lineage>
</organism>
<dbReference type="CDD" id="cd05233">
    <property type="entry name" value="SDR_c"/>
    <property type="match status" value="1"/>
</dbReference>
<dbReference type="Proteomes" id="UP000013785">
    <property type="component" value="Unassembled WGS sequence"/>
</dbReference>
<dbReference type="SUPFAM" id="SSF51735">
    <property type="entry name" value="NAD(P)-binding Rossmann-fold domains"/>
    <property type="match status" value="1"/>
</dbReference>
<dbReference type="InterPro" id="IPR020904">
    <property type="entry name" value="Sc_DH/Rdtase_CS"/>
</dbReference>
<keyword evidence="4" id="KW-1185">Reference proteome</keyword>
<sequence length="258" mass="28202">MHNFQLKDKIVFVVGGASGIGEAIVSTFIKEGASVINADYLYSNPLLEKVRPGYWQIHIDVAKEETVQKVVSQLITRSLIPDIFIEVAGISTMDFLTNSSTKDFDRVYAVNTRGVYLTCKLVVREMQRQKKQGRVIVIASQAGKNPYRGMSAYVASKHAVIGLVKTLALEVANEQILVNAVCPGIIETKMKQTEREIGGRLRNMTAEEVLQEDISQVPLGRTGSPQDVANVVLFLASPLASYMTGQAINVTGGMTMHG</sequence>
<dbReference type="GO" id="GO:0016491">
    <property type="term" value="F:oxidoreductase activity"/>
    <property type="evidence" value="ECO:0007669"/>
    <property type="project" value="UniProtKB-KW"/>
</dbReference>
<dbReference type="PANTHER" id="PTHR24321">
    <property type="entry name" value="DEHYDROGENASES, SHORT CHAIN"/>
    <property type="match status" value="1"/>
</dbReference>
<dbReference type="RefSeq" id="WP_010769454.1">
    <property type="nucleotide sequence ID" value="NZ_ASWE01000001.1"/>
</dbReference>
<evidence type="ECO:0000313" key="4">
    <source>
        <dbReference type="Proteomes" id="UP000013785"/>
    </source>
</evidence>